<evidence type="ECO:0000259" key="2">
    <source>
        <dbReference type="Pfam" id="PF01464"/>
    </source>
</evidence>
<accession>A0A0Q4B8C0</accession>
<feature type="domain" description="Transglycosylase SLT" evidence="2">
    <location>
        <begin position="95"/>
        <end position="193"/>
    </location>
</feature>
<dbReference type="PANTHER" id="PTHR37423:SF2">
    <property type="entry name" value="MEMBRANE-BOUND LYTIC MUREIN TRANSGLYCOSYLASE C"/>
    <property type="match status" value="1"/>
</dbReference>
<dbReference type="STRING" id="1702214.AL399_04210"/>
<dbReference type="AlphaFoldDB" id="A0A0Q4B8C0"/>
<evidence type="ECO:0000313" key="3">
    <source>
        <dbReference type="EMBL" id="KQM09012.1"/>
    </source>
</evidence>
<evidence type="ECO:0000256" key="1">
    <source>
        <dbReference type="ARBA" id="ARBA00007734"/>
    </source>
</evidence>
<gene>
    <name evidence="3" type="ORF">AL399_04210</name>
</gene>
<dbReference type="SUPFAM" id="SSF53955">
    <property type="entry name" value="Lysozyme-like"/>
    <property type="match status" value="1"/>
</dbReference>
<sequence length="302" mass="33867">MAGGVGALLLQHNVNPSMAQVGNSPLPEHCGQPYCPDTVWFAGERVPLELVDVRESLDWELCVAANWHSHILLMLKRSARIFPVIEPLLRAQGIPDDFKYLAAAESSLNPRATSPAKAVGTWQILEGTARDYGLVVNSDVDERYHLEKSTLAVCNYLKKSRMAHGSWTMAAAAYNIGHGGAGRQMAQQAQQSYYDLYLNVETGRYVFRIIALKLIMEHPERYGFYLHEGDKYQPLPSQEIVVDSTINDLSSWAQRQGTNFKMVKWLNPWLRSSSLHIDSGRTYRVKILTLQERSAAHAAGKK</sequence>
<dbReference type="InterPro" id="IPR008258">
    <property type="entry name" value="Transglycosylase_SLT_dom_1"/>
</dbReference>
<dbReference type="Proteomes" id="UP000054172">
    <property type="component" value="Unassembled WGS sequence"/>
</dbReference>
<proteinExistence type="inferred from homology"/>
<dbReference type="Gene3D" id="1.10.530.10">
    <property type="match status" value="1"/>
</dbReference>
<dbReference type="InterPro" id="IPR023346">
    <property type="entry name" value="Lysozyme-like_dom_sf"/>
</dbReference>
<reference evidence="3" key="1">
    <citation type="submission" date="2015-08" db="EMBL/GenBank/DDBJ databases">
        <title>Candidatus Bacteriodes Periocalifornicus.</title>
        <authorList>
            <person name="McLean J.S."/>
            <person name="Kelley S."/>
        </authorList>
    </citation>
    <scope>NUCLEOTIDE SEQUENCE [LARGE SCALE GENOMIC DNA]</scope>
    <source>
        <strain evidence="3">12B</strain>
    </source>
</reference>
<protein>
    <recommendedName>
        <fullName evidence="2">Transglycosylase SLT domain-containing protein</fullName>
    </recommendedName>
</protein>
<organism evidence="3 4">
    <name type="scientific">Candidatus [Bacteroides] periocalifornicus</name>
    <dbReference type="NCBI Taxonomy" id="1702214"/>
    <lineage>
        <taxon>Bacteria</taxon>
        <taxon>Pseudomonadati</taxon>
        <taxon>Bacteroidota</taxon>
    </lineage>
</organism>
<dbReference type="PATRIC" id="fig|1702214.3.peg.1562"/>
<dbReference type="EMBL" id="LIIK01000015">
    <property type="protein sequence ID" value="KQM09012.1"/>
    <property type="molecule type" value="Genomic_DNA"/>
</dbReference>
<keyword evidence="4" id="KW-1185">Reference proteome</keyword>
<dbReference type="PANTHER" id="PTHR37423">
    <property type="entry name" value="SOLUBLE LYTIC MUREIN TRANSGLYCOSYLASE-RELATED"/>
    <property type="match status" value="1"/>
</dbReference>
<comment type="caution">
    <text evidence="3">The sequence shown here is derived from an EMBL/GenBank/DDBJ whole genome shotgun (WGS) entry which is preliminary data.</text>
</comment>
<comment type="similarity">
    <text evidence="1">Belongs to the transglycosylase Slt family.</text>
</comment>
<name>A0A0Q4B8C0_9BACT</name>
<dbReference type="Pfam" id="PF01464">
    <property type="entry name" value="SLT"/>
    <property type="match status" value="1"/>
</dbReference>
<evidence type="ECO:0000313" key="4">
    <source>
        <dbReference type="Proteomes" id="UP000054172"/>
    </source>
</evidence>
<dbReference type="CDD" id="cd16894">
    <property type="entry name" value="MltD-like"/>
    <property type="match status" value="1"/>
</dbReference>